<dbReference type="EMBL" id="PZAO01000017">
    <property type="protein sequence ID" value="PTG69321.1"/>
    <property type="molecule type" value="Genomic_DNA"/>
</dbReference>
<feature type="domain" description="DUF5776" evidence="1">
    <location>
        <begin position="12"/>
        <end position="57"/>
    </location>
</feature>
<name>A0AAX0ZEA0_STACR</name>
<dbReference type="RefSeq" id="WP_037576006.1">
    <property type="nucleotide sequence ID" value="NZ_PZAF01000045.1"/>
</dbReference>
<proteinExistence type="predicted"/>
<sequence length="62" mass="7113">MVLLKLKNNLTVYFTQKVADIEPVTLLNIQGVVYSSKETPRLKTHQGEYLTANKIFVKEISF</sequence>
<keyword evidence="4" id="KW-1185">Reference proteome</keyword>
<protein>
    <recommendedName>
        <fullName evidence="1">DUF5776 domain-containing protein</fullName>
    </recommendedName>
</protein>
<evidence type="ECO:0000313" key="3">
    <source>
        <dbReference type="EMBL" id="PTG69321.1"/>
    </source>
</evidence>
<reference evidence="4 5" key="1">
    <citation type="journal article" date="2016" name="Front. Microbiol.">
        <title>Comprehensive Phylogenetic Analysis of Bovine Non-aureus Staphylococci Species Based on Whole-Genome Sequencing.</title>
        <authorList>
            <person name="Naushad S."/>
            <person name="Barkema H.W."/>
            <person name="Luby C."/>
            <person name="Condas L.A."/>
            <person name="Nobrega D.B."/>
            <person name="Carson D.A."/>
            <person name="De Buck J."/>
        </authorList>
    </citation>
    <scope>NUCLEOTIDE SEQUENCE [LARGE SCALE GENOMIC DNA]</scope>
    <source>
        <strain evidence="2 5">SNUC 105</strain>
        <strain evidence="3 4">SNUC 1363</strain>
    </source>
</reference>
<dbReference type="EMBL" id="PZCM01000013">
    <property type="protein sequence ID" value="PTG26191.1"/>
    <property type="molecule type" value="Genomic_DNA"/>
</dbReference>
<reference evidence="2" key="2">
    <citation type="submission" date="2018-03" db="EMBL/GenBank/DDBJ databases">
        <authorList>
            <person name="Naushad S."/>
        </authorList>
    </citation>
    <scope>NUCLEOTIDE SEQUENCE</scope>
    <source>
        <strain evidence="2">SNUC 105</strain>
        <strain evidence="3">SNUC 1363</strain>
    </source>
</reference>
<accession>A0AAX0ZEA0</accession>
<evidence type="ECO:0000313" key="2">
    <source>
        <dbReference type="EMBL" id="PTG26191.1"/>
    </source>
</evidence>
<dbReference type="InterPro" id="IPR044081">
    <property type="entry name" value="DUF5776"/>
</dbReference>
<evidence type="ECO:0000313" key="4">
    <source>
        <dbReference type="Proteomes" id="UP000242008"/>
    </source>
</evidence>
<dbReference type="AlphaFoldDB" id="A0AAX0ZEA0"/>
<dbReference type="Proteomes" id="UP000242008">
    <property type="component" value="Unassembled WGS sequence"/>
</dbReference>
<evidence type="ECO:0000313" key="5">
    <source>
        <dbReference type="Proteomes" id="UP000242144"/>
    </source>
</evidence>
<evidence type="ECO:0000259" key="1">
    <source>
        <dbReference type="Pfam" id="PF19087"/>
    </source>
</evidence>
<organism evidence="2 5">
    <name type="scientific">Staphylococcus chromogenes</name>
    <name type="common">Staphylococcus hyicus subsp. chromogenes</name>
    <dbReference type="NCBI Taxonomy" id="46126"/>
    <lineage>
        <taxon>Bacteria</taxon>
        <taxon>Bacillati</taxon>
        <taxon>Bacillota</taxon>
        <taxon>Bacilli</taxon>
        <taxon>Bacillales</taxon>
        <taxon>Staphylococcaceae</taxon>
        <taxon>Staphylococcus</taxon>
    </lineage>
</organism>
<gene>
    <name evidence="2" type="ORF">BU638_09290</name>
    <name evidence="3" type="ORF">BU676_07790</name>
</gene>
<comment type="caution">
    <text evidence="2">The sequence shown here is derived from an EMBL/GenBank/DDBJ whole genome shotgun (WGS) entry which is preliminary data.</text>
</comment>
<dbReference type="Proteomes" id="UP000242144">
    <property type="component" value="Unassembled WGS sequence"/>
</dbReference>
<dbReference type="Pfam" id="PF19087">
    <property type="entry name" value="DUF5776"/>
    <property type="match status" value="1"/>
</dbReference>